<proteinExistence type="predicted"/>
<dbReference type="EMBL" id="JACOGF010000007">
    <property type="protein sequence ID" value="MBC3918797.1"/>
    <property type="molecule type" value="Genomic_DNA"/>
</dbReference>
<organism evidence="1 2">
    <name type="scientific">Undibacterium hunanense</name>
    <dbReference type="NCBI Taxonomy" id="2762292"/>
    <lineage>
        <taxon>Bacteria</taxon>
        <taxon>Pseudomonadati</taxon>
        <taxon>Pseudomonadota</taxon>
        <taxon>Betaproteobacteria</taxon>
        <taxon>Burkholderiales</taxon>
        <taxon>Oxalobacteraceae</taxon>
        <taxon>Undibacterium</taxon>
    </lineage>
</organism>
<gene>
    <name evidence="1" type="ORF">H8L32_14985</name>
</gene>
<comment type="caution">
    <text evidence="1">The sequence shown here is derived from an EMBL/GenBank/DDBJ whole genome shotgun (WGS) entry which is preliminary data.</text>
</comment>
<reference evidence="1 2" key="1">
    <citation type="submission" date="2020-08" db="EMBL/GenBank/DDBJ databases">
        <title>Novel species isolated from subtropical streams in China.</title>
        <authorList>
            <person name="Lu H."/>
        </authorList>
    </citation>
    <scope>NUCLEOTIDE SEQUENCE [LARGE SCALE GENOMIC DNA]</scope>
    <source>
        <strain evidence="1 2">CY18W</strain>
    </source>
</reference>
<dbReference type="RefSeq" id="WP_186948060.1">
    <property type="nucleotide sequence ID" value="NZ_JACOGF010000007.1"/>
</dbReference>
<evidence type="ECO:0000313" key="1">
    <source>
        <dbReference type="EMBL" id="MBC3918797.1"/>
    </source>
</evidence>
<protein>
    <submittedName>
        <fullName evidence="1">Uncharacterized protein</fullName>
    </submittedName>
</protein>
<name>A0ABR6ZSH0_9BURK</name>
<accession>A0ABR6ZSH0</accession>
<sequence>MTLTVTVIYVDELTWRFANEIPLSAGAKLAGPEQWRNSVYGSQRSAELGLSLLYALKHQNILVLGSDIVTLKTEVTALLDALDHDETYQHRMGNIIRACELASAQGAAVWIA</sequence>
<keyword evidence="2" id="KW-1185">Reference proteome</keyword>
<dbReference type="Proteomes" id="UP000650424">
    <property type="component" value="Unassembled WGS sequence"/>
</dbReference>
<evidence type="ECO:0000313" key="2">
    <source>
        <dbReference type="Proteomes" id="UP000650424"/>
    </source>
</evidence>